<dbReference type="GO" id="GO:0005524">
    <property type="term" value="F:ATP binding"/>
    <property type="evidence" value="ECO:0007669"/>
    <property type="project" value="InterPro"/>
</dbReference>
<dbReference type="Pfam" id="PF00485">
    <property type="entry name" value="PRK"/>
    <property type="match status" value="1"/>
</dbReference>
<dbReference type="InterPro" id="IPR027417">
    <property type="entry name" value="P-loop_NTPase"/>
</dbReference>
<dbReference type="InterPro" id="IPR006083">
    <property type="entry name" value="PRK/URK"/>
</dbReference>
<sequence length="224" mass="25555">MDQTENNLALRALKLLEQIPSDQRLLIGLAGSPGSGKSTISKHVVQKINELYGSEIAIVVTQDGFHYYRSELEKFPNREEAFKRRGAPFTFNSKKFLKLVKLLREPINENVVITAPDFDHKLKDPKPRAIKVEPNHMIVIIEGNYVLLKDENWKEIGSLVDERWKINVDSTTARSRIVKRHLESGISNSMEEAIKRCDGNDMINAEYIRLNSCVPDLVIQSIDE</sequence>
<dbReference type="Proteomes" id="UP000094112">
    <property type="component" value="Unassembled WGS sequence"/>
</dbReference>
<dbReference type="GO" id="GO:0016301">
    <property type="term" value="F:kinase activity"/>
    <property type="evidence" value="ECO:0007669"/>
    <property type="project" value="InterPro"/>
</dbReference>
<dbReference type="Gene3D" id="3.40.50.300">
    <property type="entry name" value="P-loop containing nucleotide triphosphate hydrolases"/>
    <property type="match status" value="2"/>
</dbReference>
<organism evidence="2 3">
    <name type="scientific">Wickerhamomyces anomalus (strain ATCC 58044 / CBS 1984 / NCYC 433 / NRRL Y-366-8)</name>
    <name type="common">Yeast</name>
    <name type="synonym">Hansenula anomala</name>
    <dbReference type="NCBI Taxonomy" id="683960"/>
    <lineage>
        <taxon>Eukaryota</taxon>
        <taxon>Fungi</taxon>
        <taxon>Dikarya</taxon>
        <taxon>Ascomycota</taxon>
        <taxon>Saccharomycotina</taxon>
        <taxon>Saccharomycetes</taxon>
        <taxon>Phaffomycetales</taxon>
        <taxon>Wickerhamomycetaceae</taxon>
        <taxon>Wickerhamomyces</taxon>
    </lineage>
</organism>
<dbReference type="RefSeq" id="XP_019039654.1">
    <property type="nucleotide sequence ID" value="XM_019184830.1"/>
</dbReference>
<proteinExistence type="predicted"/>
<evidence type="ECO:0000259" key="1">
    <source>
        <dbReference type="Pfam" id="PF00485"/>
    </source>
</evidence>
<reference evidence="2 3" key="1">
    <citation type="journal article" date="2016" name="Proc. Natl. Acad. Sci. U.S.A.">
        <title>Comparative genomics of biotechnologically important yeasts.</title>
        <authorList>
            <person name="Riley R."/>
            <person name="Haridas S."/>
            <person name="Wolfe K.H."/>
            <person name="Lopes M.R."/>
            <person name="Hittinger C.T."/>
            <person name="Goeker M."/>
            <person name="Salamov A.A."/>
            <person name="Wisecaver J.H."/>
            <person name="Long T.M."/>
            <person name="Calvey C.H."/>
            <person name="Aerts A.L."/>
            <person name="Barry K.W."/>
            <person name="Choi C."/>
            <person name="Clum A."/>
            <person name="Coughlan A.Y."/>
            <person name="Deshpande S."/>
            <person name="Douglass A.P."/>
            <person name="Hanson S.J."/>
            <person name="Klenk H.-P."/>
            <person name="LaButti K.M."/>
            <person name="Lapidus A."/>
            <person name="Lindquist E.A."/>
            <person name="Lipzen A.M."/>
            <person name="Meier-Kolthoff J.P."/>
            <person name="Ohm R.A."/>
            <person name="Otillar R.P."/>
            <person name="Pangilinan J.L."/>
            <person name="Peng Y."/>
            <person name="Rokas A."/>
            <person name="Rosa C.A."/>
            <person name="Scheuner C."/>
            <person name="Sibirny A.A."/>
            <person name="Slot J.C."/>
            <person name="Stielow J.B."/>
            <person name="Sun H."/>
            <person name="Kurtzman C.P."/>
            <person name="Blackwell M."/>
            <person name="Grigoriev I.V."/>
            <person name="Jeffries T.W."/>
        </authorList>
    </citation>
    <scope>NUCLEOTIDE SEQUENCE [LARGE SCALE GENOMIC DNA]</scope>
    <source>
        <strain evidence="3">ATCC 58044 / CBS 1984 / NCYC 433 / NRRL Y-366-8</strain>
    </source>
</reference>
<dbReference type="EMBL" id="KV454210">
    <property type="protein sequence ID" value="ODQ60447.1"/>
    <property type="molecule type" value="Genomic_DNA"/>
</dbReference>
<dbReference type="AlphaFoldDB" id="A0A1E3P6G2"/>
<dbReference type="OrthoDB" id="6362633at2759"/>
<keyword evidence="3" id="KW-1185">Reference proteome</keyword>
<name>A0A1E3P6G2_WICAA</name>
<evidence type="ECO:0000313" key="3">
    <source>
        <dbReference type="Proteomes" id="UP000094112"/>
    </source>
</evidence>
<dbReference type="STRING" id="683960.A0A1E3P6G2"/>
<accession>A0A1E3P6G2</accession>
<protein>
    <recommendedName>
        <fullName evidence="1">Phosphoribulokinase/uridine kinase domain-containing protein</fullName>
    </recommendedName>
</protein>
<feature type="domain" description="Phosphoribulokinase/uridine kinase" evidence="1">
    <location>
        <begin position="26"/>
        <end position="161"/>
    </location>
</feature>
<gene>
    <name evidence="2" type="ORF">WICANDRAFT_79043</name>
</gene>
<evidence type="ECO:0000313" key="2">
    <source>
        <dbReference type="EMBL" id="ODQ60447.1"/>
    </source>
</evidence>
<dbReference type="SUPFAM" id="SSF52540">
    <property type="entry name" value="P-loop containing nucleoside triphosphate hydrolases"/>
    <property type="match status" value="1"/>
</dbReference>
<dbReference type="PANTHER" id="PTHR10285">
    <property type="entry name" value="URIDINE KINASE"/>
    <property type="match status" value="1"/>
</dbReference>
<dbReference type="GeneID" id="30202076"/>